<evidence type="ECO:0000259" key="2">
    <source>
        <dbReference type="Pfam" id="PF12969"/>
    </source>
</evidence>
<dbReference type="Gene3D" id="2.60.40.3140">
    <property type="match status" value="1"/>
</dbReference>
<dbReference type="Gene3D" id="2.60.120.1130">
    <property type="match status" value="1"/>
</dbReference>
<gene>
    <name evidence="3" type="ORF">HGP29_00870</name>
</gene>
<evidence type="ECO:0000313" key="4">
    <source>
        <dbReference type="Proteomes" id="UP000585050"/>
    </source>
</evidence>
<evidence type="ECO:0000313" key="3">
    <source>
        <dbReference type="EMBL" id="NLR89731.1"/>
    </source>
</evidence>
<dbReference type="Gene3D" id="3.10.620.30">
    <property type="match status" value="1"/>
</dbReference>
<organism evidence="3 4">
    <name type="scientific">Flammeovirga agarivorans</name>
    <dbReference type="NCBI Taxonomy" id="2726742"/>
    <lineage>
        <taxon>Bacteria</taxon>
        <taxon>Pseudomonadati</taxon>
        <taxon>Bacteroidota</taxon>
        <taxon>Cytophagia</taxon>
        <taxon>Cytophagales</taxon>
        <taxon>Flammeovirgaceae</taxon>
        <taxon>Flammeovirga</taxon>
    </lineage>
</organism>
<feature type="domain" description="DUF3857" evidence="2">
    <location>
        <begin position="48"/>
        <end position="208"/>
    </location>
</feature>
<dbReference type="InterPro" id="IPR024618">
    <property type="entry name" value="DUF3857"/>
</dbReference>
<dbReference type="AlphaFoldDB" id="A0A7X8XTV7"/>
<keyword evidence="4" id="KW-1185">Reference proteome</keyword>
<dbReference type="EMBL" id="JABAIL010000001">
    <property type="protein sequence ID" value="NLR89731.1"/>
    <property type="molecule type" value="Genomic_DNA"/>
</dbReference>
<feature type="chain" id="PRO_5031122170" evidence="1">
    <location>
        <begin position="21"/>
        <end position="642"/>
    </location>
</feature>
<dbReference type="RefSeq" id="WP_168880417.1">
    <property type="nucleotide sequence ID" value="NZ_JABAIL010000001.1"/>
</dbReference>
<protein>
    <submittedName>
        <fullName evidence="3">DUF3857 domain-containing protein</fullName>
    </submittedName>
</protein>
<sequence length="642" mass="73699">MIRKIFLIVPLIIFSISANGQGKITEELKKNADAIILEDRQVFNIIDDGHAVFQQTMKVMILNKSGKKYSVMGTSYDPLTPIKEFEVKILGPGEKKARKFKSSEIKDVSYVSNFSVFEDDRIKYVDPEITTFPTIVEFSYEQEFDGLFIYPSWSPMAGENLSVLQSTFEVHTPQNFPLQIDSQHVNKHNVSLVNGRTVHEWKIENVSSIKGREKLAPSLISNFPRVKIAPRTFTYENTKGELDSWSSFGEWIVGLNEESDDLPASTISEIRALTSKASTNLEKAQIVYQYVQDKVRYVSIQLGIGGFQPMKASLVDEKSYGDCKALSFYTHSLMKAVGVKSHYALVKAGDSNYSIKESFISSQFNHVILCLPEIDQDTVWLECTSQSAPFGYLGDFTGNRKALLIDKGQSHLVNTTNYLSDDNSFERSTKINVSGTNLSSASLETVAKAKGYQYDRFSYWVKLTEKERRETFLKRYGLMTSELIHLNIELNKQYPSPSVDVDFLLQVNEYAKTFEEGGMYPIYPYADEYSLPKRYRSRTQPFEIKYPYTDSDTLYFNLTEGVELKEMPADIFIDKDFGKYRLSFEKVNEQQIKVLRILTMNKGIYPAELYSQYYLFWKKVLSNDHQKFWISKVEKNEQSLDN</sequence>
<reference evidence="3 4" key="1">
    <citation type="submission" date="2020-04" db="EMBL/GenBank/DDBJ databases">
        <title>Flammeovirga sp. SR4, a novel species isolated from seawater.</title>
        <authorList>
            <person name="Wang X."/>
        </authorList>
    </citation>
    <scope>NUCLEOTIDE SEQUENCE [LARGE SCALE GENOMIC DNA]</scope>
    <source>
        <strain evidence="3 4">SR4</strain>
    </source>
</reference>
<name>A0A7X8XTV7_9BACT</name>
<dbReference type="Pfam" id="PF12969">
    <property type="entry name" value="DUF3857"/>
    <property type="match status" value="1"/>
</dbReference>
<accession>A0A7X8XTV7</accession>
<proteinExistence type="predicted"/>
<comment type="caution">
    <text evidence="3">The sequence shown here is derived from an EMBL/GenBank/DDBJ whole genome shotgun (WGS) entry which is preliminary data.</text>
</comment>
<feature type="signal peptide" evidence="1">
    <location>
        <begin position="1"/>
        <end position="20"/>
    </location>
</feature>
<evidence type="ECO:0000256" key="1">
    <source>
        <dbReference type="SAM" id="SignalP"/>
    </source>
</evidence>
<dbReference type="Proteomes" id="UP000585050">
    <property type="component" value="Unassembled WGS sequence"/>
</dbReference>
<keyword evidence="1" id="KW-0732">Signal</keyword>